<accession>A0A9W8NA91</accession>
<feature type="chain" id="PRO_5040854167" description="Intradiol ring-cleavage dioxygenases domain-containing protein" evidence="2">
    <location>
        <begin position="22"/>
        <end position="411"/>
    </location>
</feature>
<feature type="compositionally biased region" description="Low complexity" evidence="1">
    <location>
        <begin position="372"/>
        <end position="393"/>
    </location>
</feature>
<evidence type="ECO:0000256" key="2">
    <source>
        <dbReference type="SAM" id="SignalP"/>
    </source>
</evidence>
<feature type="domain" description="Intradiol ring-cleavage dioxygenases" evidence="3">
    <location>
        <begin position="133"/>
        <end position="230"/>
    </location>
</feature>
<dbReference type="AlphaFoldDB" id="A0A9W8NA91"/>
<evidence type="ECO:0000259" key="3">
    <source>
        <dbReference type="Pfam" id="PF00775"/>
    </source>
</evidence>
<dbReference type="CDD" id="cd03457">
    <property type="entry name" value="intradiol_dioxygenase_like"/>
    <property type="match status" value="1"/>
</dbReference>
<dbReference type="Gene3D" id="2.60.130.10">
    <property type="entry name" value="Aromatic compound dioxygenase"/>
    <property type="match status" value="1"/>
</dbReference>
<feature type="compositionally biased region" description="Polar residues" evidence="1">
    <location>
        <begin position="398"/>
        <end position="411"/>
    </location>
</feature>
<keyword evidence="5" id="KW-1185">Reference proteome</keyword>
<feature type="compositionally biased region" description="Gly residues" evidence="1">
    <location>
        <begin position="356"/>
        <end position="371"/>
    </location>
</feature>
<dbReference type="InterPro" id="IPR015889">
    <property type="entry name" value="Intradiol_dOase_core"/>
</dbReference>
<proteinExistence type="predicted"/>
<evidence type="ECO:0000313" key="5">
    <source>
        <dbReference type="Proteomes" id="UP001148614"/>
    </source>
</evidence>
<feature type="signal peptide" evidence="2">
    <location>
        <begin position="1"/>
        <end position="21"/>
    </location>
</feature>
<dbReference type="Proteomes" id="UP001148614">
    <property type="component" value="Unassembled WGS sequence"/>
</dbReference>
<dbReference type="SUPFAM" id="SSF49482">
    <property type="entry name" value="Aromatic compound dioxygenase"/>
    <property type="match status" value="1"/>
</dbReference>
<dbReference type="InterPro" id="IPR000627">
    <property type="entry name" value="Intradiol_dOase_C"/>
</dbReference>
<evidence type="ECO:0000256" key="1">
    <source>
        <dbReference type="SAM" id="MobiDB-lite"/>
    </source>
</evidence>
<dbReference type="GO" id="GO:0008199">
    <property type="term" value="F:ferric iron binding"/>
    <property type="evidence" value="ECO:0007669"/>
    <property type="project" value="InterPro"/>
</dbReference>
<protein>
    <recommendedName>
        <fullName evidence="3">Intradiol ring-cleavage dioxygenases domain-containing protein</fullName>
    </recommendedName>
</protein>
<organism evidence="4 5">
    <name type="scientific">Xylaria arbuscula</name>
    <dbReference type="NCBI Taxonomy" id="114810"/>
    <lineage>
        <taxon>Eukaryota</taxon>
        <taxon>Fungi</taxon>
        <taxon>Dikarya</taxon>
        <taxon>Ascomycota</taxon>
        <taxon>Pezizomycotina</taxon>
        <taxon>Sordariomycetes</taxon>
        <taxon>Xylariomycetidae</taxon>
        <taxon>Xylariales</taxon>
        <taxon>Xylariaceae</taxon>
        <taxon>Xylaria</taxon>
    </lineage>
</organism>
<dbReference type="PANTHER" id="PTHR34315:SF2">
    <property type="entry name" value="ANCHORED DIOXYGENASE, PUTATIVE (AFU_ORTHOLOGUE AFUA_3G01800)-RELATED"/>
    <property type="match status" value="1"/>
</dbReference>
<comment type="caution">
    <text evidence="4">The sequence shown here is derived from an EMBL/GenBank/DDBJ whole genome shotgun (WGS) entry which is preliminary data.</text>
</comment>
<dbReference type="PANTHER" id="PTHR34315">
    <property type="match status" value="1"/>
</dbReference>
<name>A0A9W8NA91_9PEZI</name>
<keyword evidence="2" id="KW-0732">Signal</keyword>
<dbReference type="VEuPathDB" id="FungiDB:F4678DRAFT_483037"/>
<gene>
    <name evidence="4" type="ORF">NPX13_g7628</name>
</gene>
<feature type="region of interest" description="Disordered" evidence="1">
    <location>
        <begin position="354"/>
        <end position="411"/>
    </location>
</feature>
<reference evidence="4" key="1">
    <citation type="submission" date="2022-07" db="EMBL/GenBank/DDBJ databases">
        <title>Genome Sequence of Xylaria arbuscula.</title>
        <authorList>
            <person name="Buettner E."/>
        </authorList>
    </citation>
    <scope>NUCLEOTIDE SEQUENCE</scope>
    <source>
        <strain evidence="4">VT107</strain>
    </source>
</reference>
<dbReference type="EMBL" id="JANPWZ010001533">
    <property type="protein sequence ID" value="KAJ3565075.1"/>
    <property type="molecule type" value="Genomic_DNA"/>
</dbReference>
<sequence>MVSFSVLALASASALAGYSSAHPDAANMKREIVARDHGANLGARSLASCSNSAAVQARNARSLQRRAEAVKNIRQKRGITTPSKKGKRTLEDLQAWEAINHNMTDSYSYDMFTPLEDVFSANTSCILAPYVTNGPYYVAGEKMRSNVKETEFSEGVDVFLEAQYIDVNTCEPIPSMAVDLWSCNATGVYSGVESGQGGLNTTFLRGIQLTDYEGVVSFETIFPGHYTGRAVHTHMLAHLNATVQSNGTISIWEAPVSHIGQLFWPEDLRAEVEALEPYTLNTVELTTNDEDMWSILQADSSYDPIPQFIYLGDSIEDGLFAWIQIGINASADYSTDSYYGVAAYLDEEGGHSTGFTVGGGGDGEPGQGGNGTFPSGSAPSGPAPTETAAATGSDAPVATSTDSAADSECSV</sequence>
<evidence type="ECO:0000313" key="4">
    <source>
        <dbReference type="EMBL" id="KAJ3565075.1"/>
    </source>
</evidence>
<dbReference type="Pfam" id="PF00775">
    <property type="entry name" value="Dioxygenase_C"/>
    <property type="match status" value="1"/>
</dbReference>
<dbReference type="GO" id="GO:0016702">
    <property type="term" value="F:oxidoreductase activity, acting on single donors with incorporation of molecular oxygen, incorporation of two atoms of oxygen"/>
    <property type="evidence" value="ECO:0007669"/>
    <property type="project" value="InterPro"/>
</dbReference>